<feature type="region of interest" description="Disordered" evidence="1">
    <location>
        <begin position="354"/>
        <end position="382"/>
    </location>
</feature>
<sequence>MRPSDLLHRFVRFCRPLYTAGHRTAYRATLGHQVGVGSVWLLIAAAANNTLAAPACPPLAEMPSTAQAQALARTAPDRGFLFRLRRDGHDSYLYGSLHIGRMAWVFPGPRLREAMQESDTLALELDISDPATLQALAQGPAHARPYTPSAKLQQRLARQTRLACLPETALSHLHPLLQLSNLMALDSRWDRLDPSYGQEMMLAGWAQQTGHPIVALESVDTQLQALIPDDPKTAETQLQSGLQQLEQGVLRRSTARLATAWADSDFPTLAAYESWCHCIFNAQDRAELRALNDDRNPGLAEHIAALHQQGHHVLAAVGSLHLTGPQALTLLLERHGFEVQPIHPTYHPAYHAADSAADRNPARSASSTSARISNTGSPLDPP</sequence>
<dbReference type="EMBL" id="JAQQXS010000005">
    <property type="protein sequence ID" value="MDC8784917.1"/>
    <property type="molecule type" value="Genomic_DNA"/>
</dbReference>
<evidence type="ECO:0000313" key="2">
    <source>
        <dbReference type="EMBL" id="MDC8784917.1"/>
    </source>
</evidence>
<gene>
    <name evidence="2" type="ORF">PRZ01_06910</name>
</gene>
<evidence type="ECO:0000313" key="3">
    <source>
        <dbReference type="Proteomes" id="UP001219862"/>
    </source>
</evidence>
<proteinExistence type="predicted"/>
<organism evidence="2 3">
    <name type="scientific">Roseateles koreensis</name>
    <dbReference type="NCBI Taxonomy" id="2987526"/>
    <lineage>
        <taxon>Bacteria</taxon>
        <taxon>Pseudomonadati</taxon>
        <taxon>Pseudomonadota</taxon>
        <taxon>Betaproteobacteria</taxon>
        <taxon>Burkholderiales</taxon>
        <taxon>Sphaerotilaceae</taxon>
        <taxon>Roseateles</taxon>
    </lineage>
</organism>
<feature type="compositionally biased region" description="Low complexity" evidence="1">
    <location>
        <begin position="362"/>
        <end position="373"/>
    </location>
</feature>
<dbReference type="RefSeq" id="WP_273596038.1">
    <property type="nucleotide sequence ID" value="NZ_JAQQXS010000005.1"/>
</dbReference>
<dbReference type="InterPro" id="IPR047111">
    <property type="entry name" value="YbaP-like"/>
</dbReference>
<dbReference type="PANTHER" id="PTHR40590:SF1">
    <property type="entry name" value="CYTOPLASMIC PROTEIN"/>
    <property type="match status" value="1"/>
</dbReference>
<accession>A0ABT5KPX5</accession>
<dbReference type="CDD" id="cd14789">
    <property type="entry name" value="Tiki"/>
    <property type="match status" value="1"/>
</dbReference>
<evidence type="ECO:0000256" key="1">
    <source>
        <dbReference type="SAM" id="MobiDB-lite"/>
    </source>
</evidence>
<keyword evidence="3" id="KW-1185">Reference proteome</keyword>
<protein>
    <submittedName>
        <fullName evidence="2">TraB/GumN family protein</fullName>
    </submittedName>
</protein>
<dbReference type="Pfam" id="PF01963">
    <property type="entry name" value="TraB_PrgY_gumN"/>
    <property type="match status" value="1"/>
</dbReference>
<comment type="caution">
    <text evidence="2">The sequence shown here is derived from an EMBL/GenBank/DDBJ whole genome shotgun (WGS) entry which is preliminary data.</text>
</comment>
<reference evidence="2 3" key="1">
    <citation type="submission" date="2022-10" db="EMBL/GenBank/DDBJ databases">
        <title>paucibacter sp. hw8 Genome sequencing.</title>
        <authorList>
            <person name="Park S."/>
        </authorList>
    </citation>
    <scope>NUCLEOTIDE SEQUENCE [LARGE SCALE GENOMIC DNA]</scope>
    <source>
        <strain evidence="3">hw8</strain>
    </source>
</reference>
<name>A0ABT5KPX5_9BURK</name>
<dbReference type="PANTHER" id="PTHR40590">
    <property type="entry name" value="CYTOPLASMIC PROTEIN-RELATED"/>
    <property type="match status" value="1"/>
</dbReference>
<dbReference type="Proteomes" id="UP001219862">
    <property type="component" value="Unassembled WGS sequence"/>
</dbReference>
<dbReference type="InterPro" id="IPR002816">
    <property type="entry name" value="TraB/PrgY/GumN_fam"/>
</dbReference>